<protein>
    <submittedName>
        <fullName evidence="1">GL22997</fullName>
    </submittedName>
</protein>
<name>B4G4J1_DROPE</name>
<reference evidence="1 2" key="1">
    <citation type="journal article" date="2007" name="Nature">
        <title>Evolution of genes and genomes on the Drosophila phylogeny.</title>
        <authorList>
            <consortium name="Drosophila 12 Genomes Consortium"/>
            <person name="Clark A.G."/>
            <person name="Eisen M.B."/>
            <person name="Smith D.R."/>
            <person name="Bergman C.M."/>
            <person name="Oliver B."/>
            <person name="Markow T.A."/>
            <person name="Kaufman T.C."/>
            <person name="Kellis M."/>
            <person name="Gelbart W."/>
            <person name="Iyer V.N."/>
            <person name="Pollard D.A."/>
            <person name="Sackton T.B."/>
            <person name="Larracuente A.M."/>
            <person name="Singh N.D."/>
            <person name="Abad J.P."/>
            <person name="Abt D.N."/>
            <person name="Adryan B."/>
            <person name="Aguade M."/>
            <person name="Akashi H."/>
            <person name="Anderson W.W."/>
            <person name="Aquadro C.F."/>
            <person name="Ardell D.H."/>
            <person name="Arguello R."/>
            <person name="Artieri C.G."/>
            <person name="Barbash D.A."/>
            <person name="Barker D."/>
            <person name="Barsanti P."/>
            <person name="Batterham P."/>
            <person name="Batzoglou S."/>
            <person name="Begun D."/>
            <person name="Bhutkar A."/>
            <person name="Blanco E."/>
            <person name="Bosak S.A."/>
            <person name="Bradley R.K."/>
            <person name="Brand A.D."/>
            <person name="Brent M.R."/>
            <person name="Brooks A.N."/>
            <person name="Brown R.H."/>
            <person name="Butlin R.K."/>
            <person name="Caggese C."/>
            <person name="Calvi B.R."/>
            <person name="Bernardo de Carvalho A."/>
            <person name="Caspi A."/>
            <person name="Castrezana S."/>
            <person name="Celniker S.E."/>
            <person name="Chang J.L."/>
            <person name="Chapple C."/>
            <person name="Chatterji S."/>
            <person name="Chinwalla A."/>
            <person name="Civetta A."/>
            <person name="Clifton S.W."/>
            <person name="Comeron J.M."/>
            <person name="Costello J.C."/>
            <person name="Coyne J.A."/>
            <person name="Daub J."/>
            <person name="David R.G."/>
            <person name="Delcher A.L."/>
            <person name="Delehaunty K."/>
            <person name="Do C.B."/>
            <person name="Ebling H."/>
            <person name="Edwards K."/>
            <person name="Eickbush T."/>
            <person name="Evans J.D."/>
            <person name="Filipski A."/>
            <person name="Findeiss S."/>
            <person name="Freyhult E."/>
            <person name="Fulton L."/>
            <person name="Fulton R."/>
            <person name="Garcia A.C."/>
            <person name="Gardiner A."/>
            <person name="Garfield D.A."/>
            <person name="Garvin B.E."/>
            <person name="Gibson G."/>
            <person name="Gilbert D."/>
            <person name="Gnerre S."/>
            <person name="Godfrey J."/>
            <person name="Good R."/>
            <person name="Gotea V."/>
            <person name="Gravely B."/>
            <person name="Greenberg A.J."/>
            <person name="Griffiths-Jones S."/>
            <person name="Gross S."/>
            <person name="Guigo R."/>
            <person name="Gustafson E.A."/>
            <person name="Haerty W."/>
            <person name="Hahn M.W."/>
            <person name="Halligan D.L."/>
            <person name="Halpern A.L."/>
            <person name="Halter G.M."/>
            <person name="Han M.V."/>
            <person name="Heger A."/>
            <person name="Hillier L."/>
            <person name="Hinrichs A.S."/>
            <person name="Holmes I."/>
            <person name="Hoskins R.A."/>
            <person name="Hubisz M.J."/>
            <person name="Hultmark D."/>
            <person name="Huntley M.A."/>
            <person name="Jaffe D.B."/>
            <person name="Jagadeeshan S."/>
            <person name="Jeck W.R."/>
            <person name="Johnson J."/>
            <person name="Jones C.D."/>
            <person name="Jordan W.C."/>
            <person name="Karpen G.H."/>
            <person name="Kataoka E."/>
            <person name="Keightley P.D."/>
            <person name="Kheradpour P."/>
            <person name="Kirkness E.F."/>
            <person name="Koerich L.B."/>
            <person name="Kristiansen K."/>
            <person name="Kudrna D."/>
            <person name="Kulathinal R.J."/>
            <person name="Kumar S."/>
            <person name="Kwok R."/>
            <person name="Lander E."/>
            <person name="Langley C.H."/>
            <person name="Lapoint R."/>
            <person name="Lazzaro B.P."/>
            <person name="Lee S.J."/>
            <person name="Levesque L."/>
            <person name="Li R."/>
            <person name="Lin C.F."/>
            <person name="Lin M.F."/>
            <person name="Lindblad-Toh K."/>
            <person name="Llopart A."/>
            <person name="Long M."/>
            <person name="Low L."/>
            <person name="Lozovsky E."/>
            <person name="Lu J."/>
            <person name="Luo M."/>
            <person name="Machado C.A."/>
            <person name="Makalowski W."/>
            <person name="Marzo M."/>
            <person name="Matsuda M."/>
            <person name="Matzkin L."/>
            <person name="McAllister B."/>
            <person name="McBride C.S."/>
            <person name="McKernan B."/>
            <person name="McKernan K."/>
            <person name="Mendez-Lago M."/>
            <person name="Minx P."/>
            <person name="Mollenhauer M.U."/>
            <person name="Montooth K."/>
            <person name="Mount S.M."/>
            <person name="Mu X."/>
            <person name="Myers E."/>
            <person name="Negre B."/>
            <person name="Newfeld S."/>
            <person name="Nielsen R."/>
            <person name="Noor M.A."/>
            <person name="O'Grady P."/>
            <person name="Pachter L."/>
            <person name="Papaceit M."/>
            <person name="Parisi M.J."/>
            <person name="Parisi M."/>
            <person name="Parts L."/>
            <person name="Pedersen J.S."/>
            <person name="Pesole G."/>
            <person name="Phillippy A.M."/>
            <person name="Ponting C.P."/>
            <person name="Pop M."/>
            <person name="Porcelli D."/>
            <person name="Powell J.R."/>
            <person name="Prohaska S."/>
            <person name="Pruitt K."/>
            <person name="Puig M."/>
            <person name="Quesneville H."/>
            <person name="Ram K.R."/>
            <person name="Rand D."/>
            <person name="Rasmussen M.D."/>
            <person name="Reed L.K."/>
            <person name="Reenan R."/>
            <person name="Reily A."/>
            <person name="Remington K.A."/>
            <person name="Rieger T.T."/>
            <person name="Ritchie M.G."/>
            <person name="Robin C."/>
            <person name="Rogers Y.H."/>
            <person name="Rohde C."/>
            <person name="Rozas J."/>
            <person name="Rubenfield M.J."/>
            <person name="Ruiz A."/>
            <person name="Russo S."/>
            <person name="Salzberg S.L."/>
            <person name="Sanchez-Gracia A."/>
            <person name="Saranga D.J."/>
            <person name="Sato H."/>
            <person name="Schaeffer S.W."/>
            <person name="Schatz M.C."/>
            <person name="Schlenke T."/>
            <person name="Schwartz R."/>
            <person name="Segarra C."/>
            <person name="Singh R.S."/>
            <person name="Sirot L."/>
            <person name="Sirota M."/>
            <person name="Sisneros N.B."/>
            <person name="Smith C.D."/>
            <person name="Smith T.F."/>
            <person name="Spieth J."/>
            <person name="Stage D.E."/>
            <person name="Stark A."/>
            <person name="Stephan W."/>
            <person name="Strausberg R.L."/>
            <person name="Strempel S."/>
            <person name="Sturgill D."/>
            <person name="Sutton G."/>
            <person name="Sutton G.G."/>
            <person name="Tao W."/>
            <person name="Teichmann S."/>
            <person name="Tobari Y.N."/>
            <person name="Tomimura Y."/>
            <person name="Tsolas J.M."/>
            <person name="Valente V.L."/>
            <person name="Venter E."/>
            <person name="Venter J.C."/>
            <person name="Vicario S."/>
            <person name="Vieira F.G."/>
            <person name="Vilella A.J."/>
            <person name="Villasante A."/>
            <person name="Walenz B."/>
            <person name="Wang J."/>
            <person name="Wasserman M."/>
            <person name="Watts T."/>
            <person name="Wilson D."/>
            <person name="Wilson R.K."/>
            <person name="Wing R.A."/>
            <person name="Wolfner M.F."/>
            <person name="Wong A."/>
            <person name="Wong G.K."/>
            <person name="Wu C.I."/>
            <person name="Wu G."/>
            <person name="Yamamoto D."/>
            <person name="Yang H.P."/>
            <person name="Yang S.P."/>
            <person name="Yorke J.A."/>
            <person name="Yoshida K."/>
            <person name="Zdobnov E."/>
            <person name="Zhang P."/>
            <person name="Zhang Y."/>
            <person name="Zimin A.V."/>
            <person name="Baldwin J."/>
            <person name="Abdouelleil A."/>
            <person name="Abdulkadir J."/>
            <person name="Abebe A."/>
            <person name="Abera B."/>
            <person name="Abreu J."/>
            <person name="Acer S.C."/>
            <person name="Aftuck L."/>
            <person name="Alexander A."/>
            <person name="An P."/>
            <person name="Anderson E."/>
            <person name="Anderson S."/>
            <person name="Arachi H."/>
            <person name="Azer M."/>
            <person name="Bachantsang P."/>
            <person name="Barry A."/>
            <person name="Bayul T."/>
            <person name="Berlin A."/>
            <person name="Bessette D."/>
            <person name="Bloom T."/>
            <person name="Blye J."/>
            <person name="Boguslavskiy L."/>
            <person name="Bonnet C."/>
            <person name="Boukhgalter B."/>
            <person name="Bourzgui I."/>
            <person name="Brown A."/>
            <person name="Cahill P."/>
            <person name="Channer S."/>
            <person name="Cheshatsang Y."/>
            <person name="Chuda L."/>
            <person name="Citroen M."/>
            <person name="Collymore A."/>
            <person name="Cooke P."/>
            <person name="Costello M."/>
            <person name="D'Aco K."/>
            <person name="Daza R."/>
            <person name="De Haan G."/>
            <person name="DeGray S."/>
            <person name="DeMaso C."/>
            <person name="Dhargay N."/>
            <person name="Dooley K."/>
            <person name="Dooley E."/>
            <person name="Doricent M."/>
            <person name="Dorje P."/>
            <person name="Dorjee K."/>
            <person name="Dupes A."/>
            <person name="Elong R."/>
            <person name="Falk J."/>
            <person name="Farina A."/>
            <person name="Faro S."/>
            <person name="Ferguson D."/>
            <person name="Fisher S."/>
            <person name="Foley C.D."/>
            <person name="Franke A."/>
            <person name="Friedrich D."/>
            <person name="Gadbois L."/>
            <person name="Gearin G."/>
            <person name="Gearin C.R."/>
            <person name="Giannoukos G."/>
            <person name="Goode T."/>
            <person name="Graham J."/>
            <person name="Grandbois E."/>
            <person name="Grewal S."/>
            <person name="Gyaltsen K."/>
            <person name="Hafez N."/>
            <person name="Hagos B."/>
            <person name="Hall J."/>
            <person name="Henson C."/>
            <person name="Hollinger A."/>
            <person name="Honan T."/>
            <person name="Huard M.D."/>
            <person name="Hughes L."/>
            <person name="Hurhula B."/>
            <person name="Husby M.E."/>
            <person name="Kamat A."/>
            <person name="Kanga B."/>
            <person name="Kashin S."/>
            <person name="Khazanovich D."/>
            <person name="Kisner P."/>
            <person name="Lance K."/>
            <person name="Lara M."/>
            <person name="Lee W."/>
            <person name="Lennon N."/>
            <person name="Letendre F."/>
            <person name="LeVine R."/>
            <person name="Lipovsky A."/>
            <person name="Liu X."/>
            <person name="Liu J."/>
            <person name="Liu S."/>
            <person name="Lokyitsang T."/>
            <person name="Lokyitsang Y."/>
            <person name="Lubonja R."/>
            <person name="Lui A."/>
            <person name="MacDonald P."/>
            <person name="Magnisalis V."/>
            <person name="Maru K."/>
            <person name="Matthews C."/>
            <person name="McCusker W."/>
            <person name="McDonough S."/>
            <person name="Mehta T."/>
            <person name="Meldrim J."/>
            <person name="Meneus L."/>
            <person name="Mihai O."/>
            <person name="Mihalev A."/>
            <person name="Mihova T."/>
            <person name="Mittelman R."/>
            <person name="Mlenga V."/>
            <person name="Montmayeur A."/>
            <person name="Mulrain L."/>
            <person name="Navidi A."/>
            <person name="Naylor J."/>
            <person name="Negash T."/>
            <person name="Nguyen T."/>
            <person name="Nguyen N."/>
            <person name="Nicol R."/>
            <person name="Norbu C."/>
            <person name="Norbu N."/>
            <person name="Novod N."/>
            <person name="O'Neill B."/>
            <person name="Osman S."/>
            <person name="Markiewicz E."/>
            <person name="Oyono O.L."/>
            <person name="Patti C."/>
            <person name="Phunkhang P."/>
            <person name="Pierre F."/>
            <person name="Priest M."/>
            <person name="Raghuraman S."/>
            <person name="Rege F."/>
            <person name="Reyes R."/>
            <person name="Rise C."/>
            <person name="Rogov P."/>
            <person name="Ross K."/>
            <person name="Ryan E."/>
            <person name="Settipalli S."/>
            <person name="Shea T."/>
            <person name="Sherpa N."/>
            <person name="Shi L."/>
            <person name="Shih D."/>
            <person name="Sparrow T."/>
            <person name="Spaulding J."/>
            <person name="Stalker J."/>
            <person name="Stange-Thomann N."/>
            <person name="Stavropoulos S."/>
            <person name="Stone C."/>
            <person name="Strader C."/>
            <person name="Tesfaye S."/>
            <person name="Thomson T."/>
            <person name="Thoulutsang Y."/>
            <person name="Thoulutsang D."/>
            <person name="Topham K."/>
            <person name="Topping I."/>
            <person name="Tsamla T."/>
            <person name="Vassiliev H."/>
            <person name="Vo A."/>
            <person name="Wangchuk T."/>
            <person name="Wangdi T."/>
            <person name="Weiand M."/>
            <person name="Wilkinson J."/>
            <person name="Wilson A."/>
            <person name="Yadav S."/>
            <person name="Young G."/>
            <person name="Yu Q."/>
            <person name="Zembek L."/>
            <person name="Zhong D."/>
            <person name="Zimmer A."/>
            <person name="Zwirko Z."/>
            <person name="Jaffe D.B."/>
            <person name="Alvarez P."/>
            <person name="Brockman W."/>
            <person name="Butler J."/>
            <person name="Chin C."/>
            <person name="Gnerre S."/>
            <person name="Grabherr M."/>
            <person name="Kleber M."/>
            <person name="Mauceli E."/>
            <person name="MacCallum I."/>
        </authorList>
    </citation>
    <scope>NUCLEOTIDE SEQUENCE [LARGE SCALE GENOMIC DNA]</scope>
    <source>
        <strain evidence="2">MSH-3 / Tucson 14011-0111.49</strain>
    </source>
</reference>
<sequence length="210" mass="23935">MREAHSHELDGGMINLISNLQIYDEPHDKWDRRGAIKWKVEAAIAAFYLDGSNFQVLHLKLALGSQNVMGSDAINESVSMVLVSIWQHGYGPRLMAIISDGCPNLLANVNAALEYPVLWDVLHLRKLLPEQYGVVDQRLDQLYGLHFTGDDWRHAIYPSVHDEQEEIRDWLAREVEQVQKLVERVCTYPVTYFTTLSCFNSLNLELCGAP</sequence>
<gene>
    <name evidence="1" type="primary">Dper\GL22997</name>
    <name evidence="1" type="ORF">Dper_GL22997</name>
</gene>
<dbReference type="AlphaFoldDB" id="B4G4J1"/>
<dbReference type="EMBL" id="CH479179">
    <property type="protein sequence ID" value="EDW25162.1"/>
    <property type="molecule type" value="Genomic_DNA"/>
</dbReference>
<keyword evidence="2" id="KW-1185">Reference proteome</keyword>
<organism evidence="2">
    <name type="scientific">Drosophila persimilis</name>
    <name type="common">Fruit fly</name>
    <dbReference type="NCBI Taxonomy" id="7234"/>
    <lineage>
        <taxon>Eukaryota</taxon>
        <taxon>Metazoa</taxon>
        <taxon>Ecdysozoa</taxon>
        <taxon>Arthropoda</taxon>
        <taxon>Hexapoda</taxon>
        <taxon>Insecta</taxon>
        <taxon>Pterygota</taxon>
        <taxon>Neoptera</taxon>
        <taxon>Endopterygota</taxon>
        <taxon>Diptera</taxon>
        <taxon>Brachycera</taxon>
        <taxon>Muscomorpha</taxon>
        <taxon>Ephydroidea</taxon>
        <taxon>Drosophilidae</taxon>
        <taxon>Drosophila</taxon>
        <taxon>Sophophora</taxon>
    </lineage>
</organism>
<dbReference type="HOGENOM" id="CLU_085175_0_0_1"/>
<dbReference type="PhylomeDB" id="B4G4J1"/>
<proteinExistence type="predicted"/>
<evidence type="ECO:0000313" key="1">
    <source>
        <dbReference type="EMBL" id="EDW25162.1"/>
    </source>
</evidence>
<dbReference type="OrthoDB" id="10559946at2759"/>
<dbReference type="Proteomes" id="UP000008744">
    <property type="component" value="Unassembled WGS sequence"/>
</dbReference>
<accession>B4G4J1</accession>
<evidence type="ECO:0000313" key="2">
    <source>
        <dbReference type="Proteomes" id="UP000008744"/>
    </source>
</evidence>